<feature type="transmembrane region" description="Helical" evidence="6">
    <location>
        <begin position="59"/>
        <end position="85"/>
    </location>
</feature>
<keyword evidence="5 6" id="KW-0472">Membrane</keyword>
<evidence type="ECO:0000256" key="3">
    <source>
        <dbReference type="ARBA" id="ARBA00022692"/>
    </source>
</evidence>
<protein>
    <submittedName>
        <fullName evidence="7">Branched-chain amino acid transport system permease protein</fullName>
    </submittedName>
</protein>
<dbReference type="RefSeq" id="WP_343055955.1">
    <property type="nucleotide sequence ID" value="NZ_JACICD010000001.1"/>
</dbReference>
<comment type="caution">
    <text evidence="7">The sequence shown here is derived from an EMBL/GenBank/DDBJ whole genome shotgun (WGS) entry which is preliminary data.</text>
</comment>
<dbReference type="CDD" id="cd06581">
    <property type="entry name" value="TM_PBP1_LivM_like"/>
    <property type="match status" value="1"/>
</dbReference>
<dbReference type="EMBL" id="JACICD010000001">
    <property type="protein sequence ID" value="MBB3770155.1"/>
    <property type="molecule type" value="Genomic_DNA"/>
</dbReference>
<dbReference type="Pfam" id="PF02653">
    <property type="entry name" value="BPD_transp_2"/>
    <property type="match status" value="1"/>
</dbReference>
<dbReference type="Proteomes" id="UP000533469">
    <property type="component" value="Unassembled WGS sequence"/>
</dbReference>
<dbReference type="PANTHER" id="PTHR30482">
    <property type="entry name" value="HIGH-AFFINITY BRANCHED-CHAIN AMINO ACID TRANSPORT SYSTEM PERMEASE"/>
    <property type="match status" value="1"/>
</dbReference>
<dbReference type="GO" id="GO:0005886">
    <property type="term" value="C:plasma membrane"/>
    <property type="evidence" value="ECO:0007669"/>
    <property type="project" value="UniProtKB-SubCell"/>
</dbReference>
<accession>A0A839Z7S2</accession>
<dbReference type="PANTHER" id="PTHR30482:SF10">
    <property type="entry name" value="HIGH-AFFINITY BRANCHED-CHAIN AMINO ACID TRANSPORT PROTEIN BRAE"/>
    <property type="match status" value="1"/>
</dbReference>
<sequence length="344" mass="36473">MTSDAPNTGGAAAGALGPAPVRTMRVWPGALAMALVPVLALIAGQFLPAYPLRILDMILLYAILGLGLNIIVGYAGLLDLGYVAFYAIGAYSWALLASGQFDIHLPFALVLLIGASLAGLAGILLGIPVLRLRGDYLAIVTLGFGEIIRVLMNNLDGVTNGPQGIARIDEAHLFGWTLSTPEDFLYLLVAMLVVVFLFVWRIQESALGTALSAVREDQDAARGCGIDTTRVKLVAFALSAFIGGGCGVVFAAMQRFVSPESFTFWESLIIVLVIVIGGLGNPFGALLGATLLILIPELLRAYADYRLLLYGMALVIIILARPRGIISRAFGPSWLMRRLGGGKC</sequence>
<keyword evidence="8" id="KW-1185">Reference proteome</keyword>
<evidence type="ECO:0000256" key="1">
    <source>
        <dbReference type="ARBA" id="ARBA00004651"/>
    </source>
</evidence>
<feature type="transmembrane region" description="Helical" evidence="6">
    <location>
        <begin position="233"/>
        <end position="256"/>
    </location>
</feature>
<evidence type="ECO:0000256" key="2">
    <source>
        <dbReference type="ARBA" id="ARBA00022475"/>
    </source>
</evidence>
<comment type="subcellular location">
    <subcellularLocation>
        <location evidence="1">Cell membrane</location>
        <topology evidence="1">Multi-pass membrane protein</topology>
    </subcellularLocation>
</comment>
<reference evidence="7 8" key="1">
    <citation type="submission" date="2020-08" db="EMBL/GenBank/DDBJ databases">
        <title>Genomic Encyclopedia of Type Strains, Phase IV (KMG-IV): sequencing the most valuable type-strain genomes for metagenomic binning, comparative biology and taxonomic classification.</title>
        <authorList>
            <person name="Goeker M."/>
        </authorList>
    </citation>
    <scope>NUCLEOTIDE SEQUENCE [LARGE SCALE GENOMIC DNA]</scope>
    <source>
        <strain evidence="7 8">DSM 5895</strain>
    </source>
</reference>
<feature type="transmembrane region" description="Helical" evidence="6">
    <location>
        <begin position="184"/>
        <end position="202"/>
    </location>
</feature>
<gene>
    <name evidence="7" type="ORF">FHS55_000741</name>
</gene>
<keyword evidence="3 6" id="KW-0812">Transmembrane</keyword>
<dbReference type="InterPro" id="IPR001851">
    <property type="entry name" value="ABC_transp_permease"/>
</dbReference>
<evidence type="ECO:0000256" key="6">
    <source>
        <dbReference type="SAM" id="Phobius"/>
    </source>
</evidence>
<feature type="transmembrane region" description="Helical" evidence="6">
    <location>
        <begin position="105"/>
        <end position="127"/>
    </location>
</feature>
<feature type="transmembrane region" description="Helical" evidence="6">
    <location>
        <begin position="134"/>
        <end position="152"/>
    </location>
</feature>
<evidence type="ECO:0000256" key="5">
    <source>
        <dbReference type="ARBA" id="ARBA00023136"/>
    </source>
</evidence>
<keyword evidence="2" id="KW-1003">Cell membrane</keyword>
<evidence type="ECO:0000313" key="7">
    <source>
        <dbReference type="EMBL" id="MBB3770155.1"/>
    </source>
</evidence>
<dbReference type="AlphaFoldDB" id="A0A839Z7S2"/>
<feature type="transmembrane region" description="Helical" evidence="6">
    <location>
        <begin position="268"/>
        <end position="295"/>
    </location>
</feature>
<keyword evidence="4 6" id="KW-1133">Transmembrane helix</keyword>
<dbReference type="GO" id="GO:0015658">
    <property type="term" value="F:branched-chain amino acid transmembrane transporter activity"/>
    <property type="evidence" value="ECO:0007669"/>
    <property type="project" value="InterPro"/>
</dbReference>
<feature type="transmembrane region" description="Helical" evidence="6">
    <location>
        <begin position="26"/>
        <end position="47"/>
    </location>
</feature>
<name>A0A839Z7S2_9HYPH</name>
<evidence type="ECO:0000313" key="8">
    <source>
        <dbReference type="Proteomes" id="UP000533469"/>
    </source>
</evidence>
<feature type="transmembrane region" description="Helical" evidence="6">
    <location>
        <begin position="307"/>
        <end position="326"/>
    </location>
</feature>
<dbReference type="InterPro" id="IPR043428">
    <property type="entry name" value="LivM-like"/>
</dbReference>
<evidence type="ECO:0000256" key="4">
    <source>
        <dbReference type="ARBA" id="ARBA00022989"/>
    </source>
</evidence>
<proteinExistence type="predicted"/>
<organism evidence="7 8">
    <name type="scientific">Ancylobacter tetraedralis</name>
    <dbReference type="NCBI Taxonomy" id="217068"/>
    <lineage>
        <taxon>Bacteria</taxon>
        <taxon>Pseudomonadati</taxon>
        <taxon>Pseudomonadota</taxon>
        <taxon>Alphaproteobacteria</taxon>
        <taxon>Hyphomicrobiales</taxon>
        <taxon>Xanthobacteraceae</taxon>
        <taxon>Ancylobacter</taxon>
    </lineage>
</organism>